<dbReference type="Pfam" id="PF02719">
    <property type="entry name" value="Polysacc_synt_2"/>
    <property type="match status" value="1"/>
</dbReference>
<dbReference type="Proteomes" id="UP000294744">
    <property type="component" value="Unassembled WGS sequence"/>
</dbReference>
<reference evidence="3 4" key="1">
    <citation type="submission" date="2019-03" db="EMBL/GenBank/DDBJ databases">
        <title>Draft genome sequences of novel Actinobacteria.</title>
        <authorList>
            <person name="Sahin N."/>
            <person name="Ay H."/>
            <person name="Saygin H."/>
        </authorList>
    </citation>
    <scope>NUCLEOTIDE SEQUENCE [LARGE SCALE GENOMIC DNA]</scope>
    <source>
        <strain evidence="3 4">16K404</strain>
    </source>
</reference>
<dbReference type="CDD" id="cd05237">
    <property type="entry name" value="UDP_invert_4-6DH_SDR_e"/>
    <property type="match status" value="1"/>
</dbReference>
<protein>
    <submittedName>
        <fullName evidence="3">Polysaccharide biosynthesis protein</fullName>
    </submittedName>
</protein>
<comment type="similarity">
    <text evidence="1">Belongs to the polysaccharide synthase family.</text>
</comment>
<comment type="caution">
    <text evidence="3">The sequence shown here is derived from an EMBL/GenBank/DDBJ whole genome shotgun (WGS) entry which is preliminary data.</text>
</comment>
<name>A0A4R4USZ5_9PSEU</name>
<dbReference type="SUPFAM" id="SSF51735">
    <property type="entry name" value="NAD(P)-binding Rossmann-fold domains"/>
    <property type="match status" value="1"/>
</dbReference>
<feature type="domain" description="Polysaccharide biosynthesis protein CapD-like" evidence="2">
    <location>
        <begin position="134"/>
        <end position="410"/>
    </location>
</feature>
<accession>A0A4R4USZ5</accession>
<dbReference type="OrthoDB" id="9803111at2"/>
<dbReference type="AlphaFoldDB" id="A0A4R4USZ5"/>
<gene>
    <name evidence="3" type="ORF">E1161_04865</name>
</gene>
<keyword evidence="4" id="KW-1185">Reference proteome</keyword>
<dbReference type="PANTHER" id="PTHR43318:SF1">
    <property type="entry name" value="POLYSACCHARIDE BIOSYNTHESIS PROTEIN EPSC-RELATED"/>
    <property type="match status" value="1"/>
</dbReference>
<dbReference type="Gene3D" id="3.40.50.720">
    <property type="entry name" value="NAD(P)-binding Rossmann-like Domain"/>
    <property type="match status" value="1"/>
</dbReference>
<dbReference type="EMBL" id="SMKV01000004">
    <property type="protein sequence ID" value="TDC95508.1"/>
    <property type="molecule type" value="Genomic_DNA"/>
</dbReference>
<evidence type="ECO:0000259" key="2">
    <source>
        <dbReference type="Pfam" id="PF02719"/>
    </source>
</evidence>
<dbReference type="InterPro" id="IPR003869">
    <property type="entry name" value="Polysac_CapD-like"/>
</dbReference>
<sequence length="448" mass="48767">MIVAALAERDAPATAKSLCGSSRQCRRMVAIWAWRGRPPCSCRGAFEMRRTIDHPWASERSDGAEASAEPEIALRETPTLPSFPGRWESPANQVLPARDLAMAGTDLELDDLLGRSPVYIDMGEVLHSLVGKRVLVTGAGGSIGSELCRHIHRLGPEELMMLDRDESALHTVQLALHGRALLDSPEIVLADIRDQENLKAIFLERQPQVVFHAAALKHLPILQRYPGEAWKTNVVGTQNVLRAAESVGVERFVNVSTDKAANPASVLGYSKRIAERLTAEVAQRADGTYVSVRFGNVLGSRGSVLGAFIDQISAGGPVTVTHPDVTRFFMTVSEAVQLVIYAAAIGRSGEALVLDMGAPVRIDDLARRLIRRSGRPIEIVYTGLRGGEKLHEVLFDRSENDHRPLQPSIAHVSMPGLELAGLQEADFRSPAELMTLLSDLATRVTQPT</sequence>
<dbReference type="InterPro" id="IPR036291">
    <property type="entry name" value="NAD(P)-bd_dom_sf"/>
</dbReference>
<dbReference type="InterPro" id="IPR051203">
    <property type="entry name" value="Polysaccharide_Synthase-Rel"/>
</dbReference>
<dbReference type="PANTHER" id="PTHR43318">
    <property type="entry name" value="UDP-N-ACETYLGLUCOSAMINE 4,6-DEHYDRATASE"/>
    <property type="match status" value="1"/>
</dbReference>
<evidence type="ECO:0000256" key="1">
    <source>
        <dbReference type="ARBA" id="ARBA00007430"/>
    </source>
</evidence>
<evidence type="ECO:0000313" key="4">
    <source>
        <dbReference type="Proteomes" id="UP000294744"/>
    </source>
</evidence>
<organism evidence="3 4">
    <name type="scientific">Saccharopolyspora aridisoli</name>
    <dbReference type="NCBI Taxonomy" id="2530385"/>
    <lineage>
        <taxon>Bacteria</taxon>
        <taxon>Bacillati</taxon>
        <taxon>Actinomycetota</taxon>
        <taxon>Actinomycetes</taxon>
        <taxon>Pseudonocardiales</taxon>
        <taxon>Pseudonocardiaceae</taxon>
        <taxon>Saccharopolyspora</taxon>
    </lineage>
</organism>
<evidence type="ECO:0000313" key="3">
    <source>
        <dbReference type="EMBL" id="TDC95508.1"/>
    </source>
</evidence>
<proteinExistence type="inferred from homology"/>